<dbReference type="OrthoDB" id="3869819at2"/>
<accession>A0A031FTX8</accession>
<keyword evidence="2 4" id="KW-0238">DNA-binding</keyword>
<dbReference type="InterPro" id="IPR036271">
    <property type="entry name" value="Tet_transcr_reg_TetR-rel_C_sf"/>
</dbReference>
<keyword evidence="3" id="KW-0804">Transcription</keyword>
<gene>
    <name evidence="6" type="ORF">BW34_01630</name>
</gene>
<dbReference type="eggNOG" id="COG1309">
    <property type="taxonomic scope" value="Bacteria"/>
</dbReference>
<dbReference type="RefSeq" id="WP_036311151.1">
    <property type="nucleotide sequence ID" value="NZ_JFYO01000005.1"/>
</dbReference>
<dbReference type="AlphaFoldDB" id="A0A031FTX8"/>
<dbReference type="InterPro" id="IPR001647">
    <property type="entry name" value="HTH_TetR"/>
</dbReference>
<dbReference type="Proteomes" id="UP000024001">
    <property type="component" value="Unassembled WGS sequence"/>
</dbReference>
<evidence type="ECO:0000256" key="2">
    <source>
        <dbReference type="ARBA" id="ARBA00023125"/>
    </source>
</evidence>
<comment type="caution">
    <text evidence="6">The sequence shown here is derived from an EMBL/GenBank/DDBJ whole genome shotgun (WGS) entry which is preliminary data.</text>
</comment>
<evidence type="ECO:0000313" key="6">
    <source>
        <dbReference type="EMBL" id="EZP27641.1"/>
    </source>
</evidence>
<evidence type="ECO:0000256" key="3">
    <source>
        <dbReference type="ARBA" id="ARBA00023163"/>
    </source>
</evidence>
<dbReference type="PATRIC" id="fig|273677.3.peg.1613"/>
<feature type="DNA-binding region" description="H-T-H motif" evidence="4">
    <location>
        <begin position="36"/>
        <end position="55"/>
    </location>
</feature>
<reference evidence="6 7" key="1">
    <citation type="submission" date="2014-03" db="EMBL/GenBank/DDBJ databases">
        <title>Draft Genome Sequences of 13 Willow Endophytes.</title>
        <authorList>
            <person name="Gan H.Y."/>
            <person name="Gan H.M."/>
            <person name="Savka M.A."/>
            <person name="Hudson A.O."/>
        </authorList>
    </citation>
    <scope>NUCLEOTIDE SEQUENCE [LARGE SCALE GENOMIC DNA]</scope>
    <source>
        <strain evidence="6 7">RIT293</strain>
    </source>
</reference>
<dbReference type="PROSITE" id="PS50977">
    <property type="entry name" value="HTH_TETR_2"/>
    <property type="match status" value="1"/>
</dbReference>
<dbReference type="InterPro" id="IPR009057">
    <property type="entry name" value="Homeodomain-like_sf"/>
</dbReference>
<keyword evidence="1" id="KW-0805">Transcription regulation</keyword>
<protein>
    <submittedName>
        <fullName evidence="6">Putative transcriptional regulator</fullName>
    </submittedName>
</protein>
<dbReference type="PANTHER" id="PTHR30055">
    <property type="entry name" value="HTH-TYPE TRANSCRIPTIONAL REGULATOR RUTR"/>
    <property type="match status" value="1"/>
</dbReference>
<dbReference type="GO" id="GO:0000976">
    <property type="term" value="F:transcription cis-regulatory region binding"/>
    <property type="evidence" value="ECO:0007669"/>
    <property type="project" value="TreeGrafter"/>
</dbReference>
<organism evidence="6 7">
    <name type="scientific">Microbacterium oleivorans</name>
    <dbReference type="NCBI Taxonomy" id="273677"/>
    <lineage>
        <taxon>Bacteria</taxon>
        <taxon>Bacillati</taxon>
        <taxon>Actinomycetota</taxon>
        <taxon>Actinomycetes</taxon>
        <taxon>Micrococcales</taxon>
        <taxon>Microbacteriaceae</taxon>
        <taxon>Microbacterium</taxon>
    </lineage>
</organism>
<dbReference type="Gene3D" id="1.10.357.10">
    <property type="entry name" value="Tetracycline Repressor, domain 2"/>
    <property type="match status" value="1"/>
</dbReference>
<dbReference type="SUPFAM" id="SSF48498">
    <property type="entry name" value="Tetracyclin repressor-like, C-terminal domain"/>
    <property type="match status" value="1"/>
</dbReference>
<evidence type="ECO:0000259" key="5">
    <source>
        <dbReference type="PROSITE" id="PS50977"/>
    </source>
</evidence>
<dbReference type="EMBL" id="JFYO01000005">
    <property type="protein sequence ID" value="EZP27641.1"/>
    <property type="molecule type" value="Genomic_DNA"/>
</dbReference>
<feature type="domain" description="HTH tetR-type" evidence="5">
    <location>
        <begin position="15"/>
        <end position="73"/>
    </location>
</feature>
<proteinExistence type="predicted"/>
<dbReference type="SUPFAM" id="SSF46689">
    <property type="entry name" value="Homeodomain-like"/>
    <property type="match status" value="1"/>
</dbReference>
<evidence type="ECO:0000256" key="4">
    <source>
        <dbReference type="PROSITE-ProRule" id="PRU00335"/>
    </source>
</evidence>
<keyword evidence="7" id="KW-1185">Reference proteome</keyword>
<sequence length="203" mass="21220">MTTTASPRRPRKDAASNRVDILAAAAATIARDPHASIDAIARAAGLSRRALYGHFDDRDALLRAMILGGAERFNALADGVEDAGPAPVALARLASTLWDGAAGVQFAAAVALDDSHIAETAAVLTPVRQRVLALVTRGREEGTIRTDMPAVTVARLIEEAARTVITRLDTSRPEAASVAVRAILGVAGLSWREADKILDEAAA</sequence>
<dbReference type="PANTHER" id="PTHR30055:SF234">
    <property type="entry name" value="HTH-TYPE TRANSCRIPTIONAL REGULATOR BETI"/>
    <property type="match status" value="1"/>
</dbReference>
<name>A0A031FTX8_9MICO</name>
<dbReference type="InterPro" id="IPR050109">
    <property type="entry name" value="HTH-type_TetR-like_transc_reg"/>
</dbReference>
<dbReference type="GO" id="GO:0003700">
    <property type="term" value="F:DNA-binding transcription factor activity"/>
    <property type="evidence" value="ECO:0007669"/>
    <property type="project" value="TreeGrafter"/>
</dbReference>
<dbReference type="Pfam" id="PF00440">
    <property type="entry name" value="TetR_N"/>
    <property type="match status" value="1"/>
</dbReference>
<evidence type="ECO:0000313" key="7">
    <source>
        <dbReference type="Proteomes" id="UP000024001"/>
    </source>
</evidence>
<evidence type="ECO:0000256" key="1">
    <source>
        <dbReference type="ARBA" id="ARBA00023015"/>
    </source>
</evidence>